<keyword evidence="1" id="KW-0812">Transmembrane</keyword>
<reference evidence="2 3" key="1">
    <citation type="submission" date="2018-06" db="EMBL/GenBank/DDBJ databases">
        <authorList>
            <consortium name="Pathogen Informatics"/>
            <person name="Doyle S."/>
        </authorList>
    </citation>
    <scope>NUCLEOTIDE SEQUENCE [LARGE SCALE GENOMIC DNA]</scope>
    <source>
        <strain evidence="2 3">NCTC12157</strain>
    </source>
</reference>
<protein>
    <submittedName>
        <fullName evidence="2">Auxin efflux carrier</fullName>
    </submittedName>
</protein>
<dbReference type="EMBL" id="UGGO01000001">
    <property type="protein sequence ID" value="STQ45864.1"/>
    <property type="molecule type" value="Genomic_DNA"/>
</dbReference>
<proteinExistence type="predicted"/>
<organism evidence="2 3">
    <name type="scientific">Ewingella americana</name>
    <dbReference type="NCBI Taxonomy" id="41202"/>
    <lineage>
        <taxon>Bacteria</taxon>
        <taxon>Pseudomonadati</taxon>
        <taxon>Pseudomonadota</taxon>
        <taxon>Gammaproteobacteria</taxon>
        <taxon>Enterobacterales</taxon>
        <taxon>Yersiniaceae</taxon>
        <taxon>Ewingella</taxon>
    </lineage>
</organism>
<keyword evidence="1" id="KW-0472">Membrane</keyword>
<evidence type="ECO:0000313" key="2">
    <source>
        <dbReference type="EMBL" id="STQ45864.1"/>
    </source>
</evidence>
<dbReference type="AlphaFoldDB" id="A0A377NGG8"/>
<accession>A0A377NGG8</accession>
<evidence type="ECO:0000256" key="1">
    <source>
        <dbReference type="SAM" id="Phobius"/>
    </source>
</evidence>
<sequence>MFWETWSFAFGVTVPNLLILILGMWLRRTGLMDDSFNEKASRLVFNIALPCLLFFSVAQGHDTSVLTCRWPPMAQSAPSFHFCC</sequence>
<feature type="transmembrane region" description="Helical" evidence="1">
    <location>
        <begin position="6"/>
        <end position="26"/>
    </location>
</feature>
<gene>
    <name evidence="2" type="ORF">NCTC12157_03615</name>
</gene>
<name>A0A377NGG8_9GAMM</name>
<evidence type="ECO:0000313" key="3">
    <source>
        <dbReference type="Proteomes" id="UP000254304"/>
    </source>
</evidence>
<dbReference type="Proteomes" id="UP000254304">
    <property type="component" value="Unassembled WGS sequence"/>
</dbReference>
<keyword evidence="1" id="KW-1133">Transmembrane helix</keyword>